<dbReference type="SUPFAM" id="SSF53697">
    <property type="entry name" value="SIS domain"/>
    <property type="match status" value="1"/>
</dbReference>
<sequence length="497" mass="57705">MKINLIIEKELDTEIRRIRKQKKPKLLTSFQNKIKTFHEIIQSQASSILKNLSWLDFHNNINHHELSEMKKIVKKLQSKKVNVLVVITSAKVFLGIKAAIDFVFGNLPLESKNKKNMEVIFIENCLSSTELVQKLNYVKGKNFAINLISKSGNDFEIHLAFRFFKNLLIRQFHDDIVDRVFVTTTLNHQSVLKQMANLNNFKLFSVETNTDERFQILSPIGLFPMLCAGINIKKLIQGAAQANAAFNQPDVRINLAYQYAAARYLLYKKKGISAEILIGFEPFFASLNNWWRLLFASSNTKLTNNLNKNNNEEKIQDLQKEYEDFESLNEENTIEFEDFSTSTSQTQITSLLPVSAIFTTDIYTYAQFLQEGSKLFFETLMFIKEPIYDILINEEQHNIFRKDQLDKYAQKTVHEVNKASFWATVDAHSISGNIPQIILKLEDNSPETFGWLVIFFQRACIMSSFLLGTDPFDETIYEIFRKKFNNLLEKEQKIDDF</sequence>
<dbReference type="GeneID" id="93248770"/>
<keyword evidence="1" id="KW-0312">Gluconeogenesis</keyword>
<dbReference type="GO" id="GO:0004347">
    <property type="term" value="F:glucose-6-phosphate isomerase activity"/>
    <property type="evidence" value="ECO:0007669"/>
    <property type="project" value="InterPro"/>
</dbReference>
<dbReference type="Gene3D" id="3.40.50.10490">
    <property type="entry name" value="Glucose-6-phosphate isomerase like protein, domain 1"/>
    <property type="match status" value="2"/>
</dbReference>
<dbReference type="GO" id="GO:0048029">
    <property type="term" value="F:monosaccharide binding"/>
    <property type="evidence" value="ECO:0007669"/>
    <property type="project" value="TreeGrafter"/>
</dbReference>
<dbReference type="PANTHER" id="PTHR11469:SF1">
    <property type="entry name" value="GLUCOSE-6-PHOSPHATE ISOMERASE"/>
    <property type="match status" value="1"/>
</dbReference>
<dbReference type="PROSITE" id="PS51463">
    <property type="entry name" value="P_GLUCOSE_ISOMERASE_3"/>
    <property type="match status" value="1"/>
</dbReference>
<accession>A0AAI8FDD2</accession>
<keyword evidence="4" id="KW-0175">Coiled coil</keyword>
<evidence type="ECO:0000256" key="3">
    <source>
        <dbReference type="ARBA" id="ARBA00023235"/>
    </source>
</evidence>
<dbReference type="GO" id="GO:0005829">
    <property type="term" value="C:cytosol"/>
    <property type="evidence" value="ECO:0007669"/>
    <property type="project" value="TreeGrafter"/>
</dbReference>
<dbReference type="GO" id="GO:0097367">
    <property type="term" value="F:carbohydrate derivative binding"/>
    <property type="evidence" value="ECO:0007669"/>
    <property type="project" value="InterPro"/>
</dbReference>
<dbReference type="InterPro" id="IPR001672">
    <property type="entry name" value="G6P_Isomerase"/>
</dbReference>
<organism evidence="5 6">
    <name type="scientific">Mesomycoplasma hyorhinis SK76</name>
    <dbReference type="NCBI Taxonomy" id="1118964"/>
    <lineage>
        <taxon>Bacteria</taxon>
        <taxon>Bacillati</taxon>
        <taxon>Mycoplasmatota</taxon>
        <taxon>Mycoplasmoidales</taxon>
        <taxon>Metamycoplasmataceae</taxon>
        <taxon>Mesomycoplasma</taxon>
    </lineage>
</organism>
<dbReference type="GO" id="GO:0006094">
    <property type="term" value="P:gluconeogenesis"/>
    <property type="evidence" value="ECO:0007669"/>
    <property type="project" value="UniProtKB-KW"/>
</dbReference>
<dbReference type="Proteomes" id="UP000009399">
    <property type="component" value="Chromosome"/>
</dbReference>
<dbReference type="AlphaFoldDB" id="A0AAI8FDD2"/>
<evidence type="ECO:0000313" key="6">
    <source>
        <dbReference type="Proteomes" id="UP000009399"/>
    </source>
</evidence>
<dbReference type="PANTHER" id="PTHR11469">
    <property type="entry name" value="GLUCOSE-6-PHOSPHATE ISOMERASE"/>
    <property type="match status" value="1"/>
</dbReference>
<evidence type="ECO:0000256" key="4">
    <source>
        <dbReference type="SAM" id="Coils"/>
    </source>
</evidence>
<evidence type="ECO:0000256" key="1">
    <source>
        <dbReference type="ARBA" id="ARBA00022432"/>
    </source>
</evidence>
<evidence type="ECO:0000256" key="2">
    <source>
        <dbReference type="ARBA" id="ARBA00023152"/>
    </source>
</evidence>
<evidence type="ECO:0000313" key="5">
    <source>
        <dbReference type="EMBL" id="AFX74587.1"/>
    </source>
</evidence>
<feature type="coiled-coil region" evidence="4">
    <location>
        <begin position="308"/>
        <end position="335"/>
    </location>
</feature>
<dbReference type="RefSeq" id="WP_015084287.1">
    <property type="nucleotide sequence ID" value="NC_019552.1"/>
</dbReference>
<dbReference type="KEGG" id="mhs:MOS_684"/>
<dbReference type="InterPro" id="IPR046348">
    <property type="entry name" value="SIS_dom_sf"/>
</dbReference>
<name>A0AAI8FDD2_MESHY</name>
<keyword evidence="2" id="KW-0324">Glycolysis</keyword>
<gene>
    <name evidence="5" type="ORF">MOS_684</name>
</gene>
<dbReference type="GO" id="GO:0051156">
    <property type="term" value="P:glucose 6-phosphate metabolic process"/>
    <property type="evidence" value="ECO:0007669"/>
    <property type="project" value="TreeGrafter"/>
</dbReference>
<dbReference type="GO" id="GO:0006096">
    <property type="term" value="P:glycolytic process"/>
    <property type="evidence" value="ECO:0007669"/>
    <property type="project" value="UniProtKB-KW"/>
</dbReference>
<reference evidence="5 6" key="1">
    <citation type="journal article" date="2013" name="Genome Announc.">
        <title>Complete Genome Sequence of Mycoplasma hyorhinis Strain SK76.</title>
        <authorList>
            <person name="Goodison S."/>
            <person name="Urquidi V."/>
            <person name="Kumar D."/>
            <person name="Reyes L."/>
            <person name="Rosser C.J."/>
        </authorList>
    </citation>
    <scope>NUCLEOTIDE SEQUENCE [LARGE SCALE GENOMIC DNA]</scope>
    <source>
        <strain evidence="5 6">SK76</strain>
    </source>
</reference>
<dbReference type="EMBL" id="CP003914">
    <property type="protein sequence ID" value="AFX74587.1"/>
    <property type="molecule type" value="Genomic_DNA"/>
</dbReference>
<protein>
    <submittedName>
        <fullName evidence="5">Glucose-6-phosphate isomerase</fullName>
    </submittedName>
</protein>
<proteinExistence type="predicted"/>
<keyword evidence="3 5" id="KW-0413">Isomerase</keyword>